<reference evidence="3" key="1">
    <citation type="journal article" date="2019" name="Int. J. Syst. Evol. Microbiol.">
        <title>The Global Catalogue of Microorganisms (GCM) 10K type strain sequencing project: providing services to taxonomists for standard genome sequencing and annotation.</title>
        <authorList>
            <consortium name="The Broad Institute Genomics Platform"/>
            <consortium name="The Broad Institute Genome Sequencing Center for Infectious Disease"/>
            <person name="Wu L."/>
            <person name="Ma J."/>
        </authorList>
    </citation>
    <scope>NUCLEOTIDE SEQUENCE [LARGE SCALE GENOMIC DNA]</scope>
    <source>
        <strain evidence="3">CGMCC 1.10759</strain>
    </source>
</reference>
<evidence type="ECO:0000313" key="2">
    <source>
        <dbReference type="EMBL" id="MFC4311868.1"/>
    </source>
</evidence>
<dbReference type="Proteomes" id="UP001595904">
    <property type="component" value="Unassembled WGS sequence"/>
</dbReference>
<sequence length="42" mass="4317">MTTGEEKVLWRGVAAGTMVGLAIGGMIALVIAMKPELFAGLI</sequence>
<keyword evidence="1" id="KW-0812">Transmembrane</keyword>
<accession>A0ABV8SY50</accession>
<dbReference type="EMBL" id="JBHSDU010000010">
    <property type="protein sequence ID" value="MFC4311868.1"/>
    <property type="molecule type" value="Genomic_DNA"/>
</dbReference>
<protein>
    <submittedName>
        <fullName evidence="2">Uncharacterized protein</fullName>
    </submittedName>
</protein>
<organism evidence="2 3">
    <name type="scientific">Steroidobacter flavus</name>
    <dbReference type="NCBI Taxonomy" id="1842136"/>
    <lineage>
        <taxon>Bacteria</taxon>
        <taxon>Pseudomonadati</taxon>
        <taxon>Pseudomonadota</taxon>
        <taxon>Gammaproteobacteria</taxon>
        <taxon>Steroidobacterales</taxon>
        <taxon>Steroidobacteraceae</taxon>
        <taxon>Steroidobacter</taxon>
    </lineage>
</organism>
<keyword evidence="1" id="KW-1133">Transmembrane helix</keyword>
<dbReference type="RefSeq" id="WP_380600779.1">
    <property type="nucleotide sequence ID" value="NZ_JBHSDU010000010.1"/>
</dbReference>
<proteinExistence type="predicted"/>
<name>A0ABV8SY50_9GAMM</name>
<gene>
    <name evidence="2" type="ORF">ACFPN2_22495</name>
</gene>
<evidence type="ECO:0000256" key="1">
    <source>
        <dbReference type="SAM" id="Phobius"/>
    </source>
</evidence>
<keyword evidence="3" id="KW-1185">Reference proteome</keyword>
<comment type="caution">
    <text evidence="2">The sequence shown here is derived from an EMBL/GenBank/DDBJ whole genome shotgun (WGS) entry which is preliminary data.</text>
</comment>
<evidence type="ECO:0000313" key="3">
    <source>
        <dbReference type="Proteomes" id="UP001595904"/>
    </source>
</evidence>
<keyword evidence="1" id="KW-0472">Membrane</keyword>
<feature type="transmembrane region" description="Helical" evidence="1">
    <location>
        <begin position="12"/>
        <end position="32"/>
    </location>
</feature>